<keyword evidence="2" id="KW-1185">Reference proteome</keyword>
<protein>
    <submittedName>
        <fullName evidence="1">Uncharacterized protein</fullName>
    </submittedName>
</protein>
<evidence type="ECO:0000313" key="1">
    <source>
        <dbReference type="EMBL" id="KAI8531078.1"/>
    </source>
</evidence>
<name>A0ACC0LQU8_RHOML</name>
<evidence type="ECO:0000313" key="2">
    <source>
        <dbReference type="Proteomes" id="UP001062846"/>
    </source>
</evidence>
<proteinExistence type="predicted"/>
<dbReference type="Proteomes" id="UP001062846">
    <property type="component" value="Chromosome 11"/>
</dbReference>
<dbReference type="EMBL" id="CM046398">
    <property type="protein sequence ID" value="KAI8531078.1"/>
    <property type="molecule type" value="Genomic_DNA"/>
</dbReference>
<reference evidence="1" key="1">
    <citation type="submission" date="2022-02" db="EMBL/GenBank/DDBJ databases">
        <title>Plant Genome Project.</title>
        <authorList>
            <person name="Zhang R.-G."/>
        </authorList>
    </citation>
    <scope>NUCLEOTIDE SEQUENCE</scope>
    <source>
        <strain evidence="1">AT1</strain>
    </source>
</reference>
<gene>
    <name evidence="1" type="ORF">RHMOL_Rhmol11G0109700</name>
</gene>
<sequence>MMNFVALFLVLSSLVTAGLWSPPPPETHPIPPTEDVIGKTGHQKLIVEFDKDDGNTKVSISPQESHISPVLLEGKCYVPTAKDELPTATTKGAAAVEDSRQKVQGALDRCRDKAREVEERAKEAAFEALIKAKDSVERKTGEVLGKAGGVKDEAKDVIREASEKGKERASEKAREVKEAVGDATERAKETVTGKAQQAKEAVRDVTQKAKEKVSEKAQDAKERASEKAQEAKEAVFEKAQEAKEKASEKAQEAKEDVGDVTQKAKEKVSEKAQEVKGRLSEATQKAKEMVCEKAENVQECAEEVAGRAKEEAKTVLDTSKTMGKDVERNVAATIESGKEKAKETAEQVAATAYDVMEEGEKDLNEILRRGREVGYDVLVYVVSPRAVEPAAGVVHLLGFAAAYGMCLWVTFVSSYVLAGAMDRQQLGVVQSKIYPVYFRTMAYCVALALFAHLSSHRKRMLANHMGVEVFLGYNLLVSLLMILFNLLYLEPRATKNRIVTSVIAFKCKILLIEAMFERTKLEKEEGRGRESSISEPISKAAADPTADSAAVPACGADATSTTPFSKGGRGRETSISEPSCKSAADPTADSAAIPARGADATSAPPLRPEELEQVAARAQIVELSDSLKKLNAYSSFLNILTLMHLTWHLVYLGQHLNVAC</sequence>
<accession>A0ACC0LQU8</accession>
<comment type="caution">
    <text evidence="1">The sequence shown here is derived from an EMBL/GenBank/DDBJ whole genome shotgun (WGS) entry which is preliminary data.</text>
</comment>
<organism evidence="1 2">
    <name type="scientific">Rhododendron molle</name>
    <name type="common">Chinese azalea</name>
    <name type="synonym">Azalea mollis</name>
    <dbReference type="NCBI Taxonomy" id="49168"/>
    <lineage>
        <taxon>Eukaryota</taxon>
        <taxon>Viridiplantae</taxon>
        <taxon>Streptophyta</taxon>
        <taxon>Embryophyta</taxon>
        <taxon>Tracheophyta</taxon>
        <taxon>Spermatophyta</taxon>
        <taxon>Magnoliopsida</taxon>
        <taxon>eudicotyledons</taxon>
        <taxon>Gunneridae</taxon>
        <taxon>Pentapetalae</taxon>
        <taxon>asterids</taxon>
        <taxon>Ericales</taxon>
        <taxon>Ericaceae</taxon>
        <taxon>Ericoideae</taxon>
        <taxon>Rhodoreae</taxon>
        <taxon>Rhododendron</taxon>
    </lineage>
</organism>